<protein>
    <submittedName>
        <fullName evidence="2">Uncharacterized protein</fullName>
    </submittedName>
</protein>
<evidence type="ECO:0000313" key="2">
    <source>
        <dbReference type="EMBL" id="KAE8685525.1"/>
    </source>
</evidence>
<proteinExistence type="predicted"/>
<evidence type="ECO:0000256" key="1">
    <source>
        <dbReference type="SAM" id="MobiDB-lite"/>
    </source>
</evidence>
<evidence type="ECO:0000313" key="3">
    <source>
        <dbReference type="Proteomes" id="UP000436088"/>
    </source>
</evidence>
<keyword evidence="3" id="KW-1185">Reference proteome</keyword>
<feature type="region of interest" description="Disordered" evidence="1">
    <location>
        <begin position="16"/>
        <end position="114"/>
    </location>
</feature>
<comment type="caution">
    <text evidence="2">The sequence shown here is derived from an EMBL/GenBank/DDBJ whole genome shotgun (WGS) entry which is preliminary data.</text>
</comment>
<sequence length="114" mass="12252">MGAGVGVFLAAQLVIGEYRDRSQSHSPIRSPSPRDKRPAMSKGLKSRLGPRVDDHCSPCKDKSGSRSSRSSRGSSPSKAADISPPRDRNRRSASRDKSKSSSPLGRRGLVSYAD</sequence>
<dbReference type="AlphaFoldDB" id="A0A6A2Z362"/>
<dbReference type="Proteomes" id="UP000436088">
    <property type="component" value="Unassembled WGS sequence"/>
</dbReference>
<feature type="compositionally biased region" description="Basic and acidic residues" evidence="1">
    <location>
        <begin position="50"/>
        <end position="64"/>
    </location>
</feature>
<name>A0A6A2Z362_HIBSY</name>
<gene>
    <name evidence="2" type="ORF">F3Y22_tig00111096pilonHSYRG00122</name>
</gene>
<accession>A0A6A2Z362</accession>
<feature type="compositionally biased region" description="Low complexity" evidence="1">
    <location>
        <begin position="65"/>
        <end position="77"/>
    </location>
</feature>
<dbReference type="EMBL" id="VEPZ02001230">
    <property type="protein sequence ID" value="KAE8685525.1"/>
    <property type="molecule type" value="Genomic_DNA"/>
</dbReference>
<reference evidence="2" key="1">
    <citation type="submission" date="2019-09" db="EMBL/GenBank/DDBJ databases">
        <title>Draft genome information of white flower Hibiscus syriacus.</title>
        <authorList>
            <person name="Kim Y.-M."/>
        </authorList>
    </citation>
    <scope>NUCLEOTIDE SEQUENCE [LARGE SCALE GENOMIC DNA]</scope>
    <source>
        <strain evidence="2">YM2019G1</strain>
    </source>
</reference>
<organism evidence="2 3">
    <name type="scientific">Hibiscus syriacus</name>
    <name type="common">Rose of Sharon</name>
    <dbReference type="NCBI Taxonomy" id="106335"/>
    <lineage>
        <taxon>Eukaryota</taxon>
        <taxon>Viridiplantae</taxon>
        <taxon>Streptophyta</taxon>
        <taxon>Embryophyta</taxon>
        <taxon>Tracheophyta</taxon>
        <taxon>Spermatophyta</taxon>
        <taxon>Magnoliopsida</taxon>
        <taxon>eudicotyledons</taxon>
        <taxon>Gunneridae</taxon>
        <taxon>Pentapetalae</taxon>
        <taxon>rosids</taxon>
        <taxon>malvids</taxon>
        <taxon>Malvales</taxon>
        <taxon>Malvaceae</taxon>
        <taxon>Malvoideae</taxon>
        <taxon>Hibiscus</taxon>
    </lineage>
</organism>